<dbReference type="PANTHER" id="PTHR38432">
    <property type="entry name" value="TELA-LIKE PROTEIN SAOUHSC_01408"/>
    <property type="match status" value="1"/>
</dbReference>
<dbReference type="EMBL" id="JAMTCO010000010">
    <property type="protein sequence ID" value="MCP2271940.1"/>
    <property type="molecule type" value="Genomic_DNA"/>
</dbReference>
<keyword evidence="3" id="KW-1185">Reference proteome</keyword>
<sequence length="383" mass="41012">MSGLALTPPDPVAPVPLDRAAGLIPVDDATRVAAVAKAERFTAELTALDPRSPGFTDKVDDLLALGEADMRVAAGIATALLDRSVGTLATAQGGSQQRITTSLVELRRTVTELDPGGVPLQRKLFGVIPLGNSGKRLLDRYQAAHAPINQLIVDLRTRQDQLRRDNAAIKGERARLWENMARLAESAAFAEALDAAIDRQAGIFDLADPTAATSLRADVLLPVRQRHQDILTQLAVSAQGHLALDLLRRNNDELIRGVERACTTTVAALRIALVVSGGLANQRAVLDEIDALRGTTDELMRVNSTLLEQHTTQIQQAAGDPAVGVATIRESFDQILRAIDAVDQFRAGATVNMATTVASLTGELRRTTEHLRRSHDSETGGQP</sequence>
<dbReference type="Proteomes" id="UP001205185">
    <property type="component" value="Unassembled WGS sequence"/>
</dbReference>
<gene>
    <name evidence="2" type="ORF">LV75_004454</name>
</gene>
<organism evidence="2 3">
    <name type="scientific">Actinokineospora diospyrosa</name>
    <dbReference type="NCBI Taxonomy" id="103728"/>
    <lineage>
        <taxon>Bacteria</taxon>
        <taxon>Bacillati</taxon>
        <taxon>Actinomycetota</taxon>
        <taxon>Actinomycetes</taxon>
        <taxon>Pseudonocardiales</taxon>
        <taxon>Pseudonocardiaceae</taxon>
        <taxon>Actinokineospora</taxon>
    </lineage>
</organism>
<evidence type="ECO:0000313" key="2">
    <source>
        <dbReference type="EMBL" id="MCP2271940.1"/>
    </source>
</evidence>
<name>A0ABT1IH28_9PSEU</name>
<reference evidence="2 3" key="1">
    <citation type="submission" date="2022-06" db="EMBL/GenBank/DDBJ databases">
        <title>Genomic Encyclopedia of Archaeal and Bacterial Type Strains, Phase II (KMG-II): from individual species to whole genera.</title>
        <authorList>
            <person name="Goeker M."/>
        </authorList>
    </citation>
    <scope>NUCLEOTIDE SEQUENCE [LARGE SCALE GENOMIC DNA]</scope>
    <source>
        <strain evidence="2 3">DSM 44255</strain>
    </source>
</reference>
<dbReference type="Pfam" id="PF05816">
    <property type="entry name" value="TelA"/>
    <property type="match status" value="1"/>
</dbReference>
<dbReference type="RefSeq" id="WP_253888887.1">
    <property type="nucleotide sequence ID" value="NZ_BAAAVB010000003.1"/>
</dbReference>
<evidence type="ECO:0000313" key="3">
    <source>
        <dbReference type="Proteomes" id="UP001205185"/>
    </source>
</evidence>
<accession>A0ABT1IH28</accession>
<dbReference type="InterPro" id="IPR008863">
    <property type="entry name" value="Toxic_anion-R_TelA"/>
</dbReference>
<proteinExistence type="inferred from homology"/>
<comment type="similarity">
    <text evidence="1">Belongs to the TelA family.</text>
</comment>
<dbReference type="PANTHER" id="PTHR38432:SF1">
    <property type="entry name" value="TELA-LIKE PROTEIN SAOUHSC_01408"/>
    <property type="match status" value="1"/>
</dbReference>
<protein>
    <submittedName>
        <fullName evidence="2">Conserved protein YaaN involved in tellurite resistance</fullName>
    </submittedName>
</protein>
<evidence type="ECO:0000256" key="1">
    <source>
        <dbReference type="ARBA" id="ARBA00005541"/>
    </source>
</evidence>
<comment type="caution">
    <text evidence="2">The sequence shown here is derived from an EMBL/GenBank/DDBJ whole genome shotgun (WGS) entry which is preliminary data.</text>
</comment>